<sequence>MPAAYSDDLREKALAAVDRGDSKSHVSCTFSISRNTLDLWLKRREVMGSAAPIRHYYRGPEPKINDLEAFRAFAQTHGHLTQQKTADL</sequence>
<keyword evidence="3" id="KW-1185">Reference proteome</keyword>
<dbReference type="RefSeq" id="WP_242021697.1">
    <property type="nucleotide sequence ID" value="NZ_JAMPKX010000014.1"/>
</dbReference>
<dbReference type="Pfam" id="PF01710">
    <property type="entry name" value="HTH_Tnp_IS630"/>
    <property type="match status" value="1"/>
</dbReference>
<dbReference type="EMBL" id="JAMPKX010000014">
    <property type="protein sequence ID" value="MEP0949665.1"/>
    <property type="molecule type" value="Genomic_DNA"/>
</dbReference>
<evidence type="ECO:0000313" key="3">
    <source>
        <dbReference type="Proteomes" id="UP001482513"/>
    </source>
</evidence>
<accession>A0ABV0KA74</accession>
<proteinExistence type="predicted"/>
<name>A0ABV0KA74_9CYAN</name>
<gene>
    <name evidence="2" type="ORF">NC992_22495</name>
</gene>
<dbReference type="InterPro" id="IPR002622">
    <property type="entry name" value="Transposase_14"/>
</dbReference>
<reference evidence="2 3" key="1">
    <citation type="submission" date="2022-04" db="EMBL/GenBank/DDBJ databases">
        <title>Positive selection, recombination, and allopatry shape intraspecific diversity of widespread and dominant cyanobacteria.</title>
        <authorList>
            <person name="Wei J."/>
            <person name="Shu W."/>
            <person name="Hu C."/>
        </authorList>
    </citation>
    <scope>NUCLEOTIDE SEQUENCE [LARGE SCALE GENOMIC DNA]</scope>
    <source>
        <strain evidence="2 3">DQ-A4</strain>
    </source>
</reference>
<dbReference type="InterPro" id="IPR009057">
    <property type="entry name" value="Homeodomain-like_sf"/>
</dbReference>
<feature type="domain" description="Transposase Synechocystis PCC 6803" evidence="1">
    <location>
        <begin position="4"/>
        <end position="51"/>
    </location>
</feature>
<evidence type="ECO:0000259" key="1">
    <source>
        <dbReference type="Pfam" id="PF01710"/>
    </source>
</evidence>
<protein>
    <submittedName>
        <fullName evidence="2">Transposase</fullName>
    </submittedName>
</protein>
<evidence type="ECO:0000313" key="2">
    <source>
        <dbReference type="EMBL" id="MEP0949665.1"/>
    </source>
</evidence>
<organism evidence="2 3">
    <name type="scientific">Leptolyngbya subtilissima DQ-A4</name>
    <dbReference type="NCBI Taxonomy" id="2933933"/>
    <lineage>
        <taxon>Bacteria</taxon>
        <taxon>Bacillati</taxon>
        <taxon>Cyanobacteriota</taxon>
        <taxon>Cyanophyceae</taxon>
        <taxon>Leptolyngbyales</taxon>
        <taxon>Leptolyngbyaceae</taxon>
        <taxon>Leptolyngbya group</taxon>
        <taxon>Leptolyngbya</taxon>
    </lineage>
</organism>
<comment type="caution">
    <text evidence="2">The sequence shown here is derived from an EMBL/GenBank/DDBJ whole genome shotgun (WGS) entry which is preliminary data.</text>
</comment>
<dbReference type="Proteomes" id="UP001482513">
    <property type="component" value="Unassembled WGS sequence"/>
</dbReference>
<dbReference type="SUPFAM" id="SSF46689">
    <property type="entry name" value="Homeodomain-like"/>
    <property type="match status" value="1"/>
</dbReference>